<protein>
    <submittedName>
        <fullName evidence="2">Uncharacterized protein</fullName>
    </submittedName>
</protein>
<organism evidence="2 3">
    <name type="scientific">Candidatus Doudnabacteria bacterium RIFCSPHIGHO2_01_FULL_46_14</name>
    <dbReference type="NCBI Taxonomy" id="1817824"/>
    <lineage>
        <taxon>Bacteria</taxon>
        <taxon>Candidatus Doudnaibacteriota</taxon>
    </lineage>
</organism>
<evidence type="ECO:0000313" key="2">
    <source>
        <dbReference type="EMBL" id="OGE77949.1"/>
    </source>
</evidence>
<dbReference type="Proteomes" id="UP000176864">
    <property type="component" value="Unassembled WGS sequence"/>
</dbReference>
<reference evidence="2 3" key="1">
    <citation type="journal article" date="2016" name="Nat. Commun.">
        <title>Thousands of microbial genomes shed light on interconnected biogeochemical processes in an aquifer system.</title>
        <authorList>
            <person name="Anantharaman K."/>
            <person name="Brown C.T."/>
            <person name="Hug L.A."/>
            <person name="Sharon I."/>
            <person name="Castelle C.J."/>
            <person name="Probst A.J."/>
            <person name="Thomas B.C."/>
            <person name="Singh A."/>
            <person name="Wilkins M.J."/>
            <person name="Karaoz U."/>
            <person name="Brodie E.L."/>
            <person name="Williams K.H."/>
            <person name="Hubbard S.S."/>
            <person name="Banfield J.F."/>
        </authorList>
    </citation>
    <scope>NUCLEOTIDE SEQUENCE [LARGE SCALE GENOMIC DNA]</scope>
</reference>
<dbReference type="EMBL" id="MFEK01000016">
    <property type="protein sequence ID" value="OGE77949.1"/>
    <property type="molecule type" value="Genomic_DNA"/>
</dbReference>
<dbReference type="AlphaFoldDB" id="A0A1F5NJW1"/>
<feature type="compositionally biased region" description="Basic and acidic residues" evidence="1">
    <location>
        <begin position="11"/>
        <end position="22"/>
    </location>
</feature>
<accession>A0A1F5NJW1</accession>
<gene>
    <name evidence="2" type="ORF">A2751_02810</name>
</gene>
<feature type="region of interest" description="Disordered" evidence="1">
    <location>
        <begin position="1"/>
        <end position="23"/>
    </location>
</feature>
<name>A0A1F5NJW1_9BACT</name>
<evidence type="ECO:0000256" key="1">
    <source>
        <dbReference type="SAM" id="MobiDB-lite"/>
    </source>
</evidence>
<proteinExistence type="predicted"/>
<evidence type="ECO:0000313" key="3">
    <source>
        <dbReference type="Proteomes" id="UP000176864"/>
    </source>
</evidence>
<sequence length="341" mass="39159">MRAETWLPDQSEYRHQKSKENKPAAIGYKDPGTGKVVSVFHPEISGIAKNSITPTHFDADVTVQLPDGKTVQTSFGDYLMMNGIGYREYKDAFKPGTINDKLIRELHQRAVSQRLTEAIAAESSERSISNQESTEETRKDIEGFVIRLINDSGYGEAQQGTLQNDHKDKIDLFIKIDPSDYDMDGDPVYFGAQHTILTDPERIQKKREMAEKRKNVYLPEHPEYGRVTNVLIVDKVKDFFPRGGSLSHEFVLNKLHRQDDKEHKAYEAFMFDENAKRNKVSSDEAKTEAARRVYAMYHTMAGELRKYQDSMTSVEIRGDLEKKREILEKVMETMRADMPKL</sequence>
<comment type="caution">
    <text evidence="2">The sequence shown here is derived from an EMBL/GenBank/DDBJ whole genome shotgun (WGS) entry which is preliminary data.</text>
</comment>